<dbReference type="PANTHER" id="PTHR33219:SF14">
    <property type="entry name" value="PROTEIN COFACTOR ASSEMBLY OF COMPLEX C SUBUNIT B CCB3, CHLOROPLASTIC-RELATED"/>
    <property type="match status" value="1"/>
</dbReference>
<reference evidence="3 4" key="1">
    <citation type="submission" date="2019-03" db="EMBL/GenBank/DDBJ databases">
        <title>Genomic Encyclopedia of Type Strains, Phase IV (KMG-IV): sequencing the most valuable type-strain genomes for metagenomic binning, comparative biology and taxonomic classification.</title>
        <authorList>
            <person name="Goeker M."/>
        </authorList>
    </citation>
    <scope>NUCLEOTIDE SEQUENCE [LARGE SCALE GENOMIC DNA]</scope>
    <source>
        <strain evidence="3 4">DSM 25903</strain>
    </source>
</reference>
<evidence type="ECO:0000256" key="2">
    <source>
        <dbReference type="SAM" id="Phobius"/>
    </source>
</evidence>
<dbReference type="GO" id="GO:0016020">
    <property type="term" value="C:membrane"/>
    <property type="evidence" value="ECO:0007669"/>
    <property type="project" value="InterPro"/>
</dbReference>
<comment type="similarity">
    <text evidence="1">Belongs to the YggT family.</text>
</comment>
<gene>
    <name evidence="3" type="ORF">EV668_2929</name>
</gene>
<organism evidence="3 4">
    <name type="scientific">Enterovirga rhinocerotis</name>
    <dbReference type="NCBI Taxonomy" id="1339210"/>
    <lineage>
        <taxon>Bacteria</taxon>
        <taxon>Pseudomonadati</taxon>
        <taxon>Pseudomonadota</taxon>
        <taxon>Alphaproteobacteria</taxon>
        <taxon>Hyphomicrobiales</taxon>
        <taxon>Methylobacteriaceae</taxon>
        <taxon>Enterovirga</taxon>
    </lineage>
</organism>
<keyword evidence="2" id="KW-0472">Membrane</keyword>
<dbReference type="AlphaFoldDB" id="A0A4R7BW53"/>
<evidence type="ECO:0000313" key="3">
    <source>
        <dbReference type="EMBL" id="TDR90090.1"/>
    </source>
</evidence>
<dbReference type="InterPro" id="IPR003425">
    <property type="entry name" value="CCB3/YggT"/>
</dbReference>
<name>A0A4R7BW53_9HYPH</name>
<keyword evidence="4" id="KW-1185">Reference proteome</keyword>
<feature type="transmembrane region" description="Helical" evidence="2">
    <location>
        <begin position="73"/>
        <end position="94"/>
    </location>
</feature>
<protein>
    <submittedName>
        <fullName evidence="3">YggT family protein</fullName>
    </submittedName>
</protein>
<comment type="caution">
    <text evidence="3">The sequence shown here is derived from an EMBL/GenBank/DDBJ whole genome shotgun (WGS) entry which is preliminary data.</text>
</comment>
<dbReference type="EMBL" id="SNZR01000013">
    <property type="protein sequence ID" value="TDR90090.1"/>
    <property type="molecule type" value="Genomic_DNA"/>
</dbReference>
<feature type="transmembrane region" description="Helical" evidence="2">
    <location>
        <begin position="21"/>
        <end position="41"/>
    </location>
</feature>
<proteinExistence type="inferred from homology"/>
<sequence>MPGIRPPSLTTMRAVLDVIMLALQLYVWVLIVSAVMSWLIAFNVVNVRNDVVRSIWNFLYQVTEPLLRPIRNILPNLGGIDISPIILLLIIFFIQRVIQLYLYPAVI</sequence>
<accession>A0A4R7BW53</accession>
<evidence type="ECO:0000313" key="4">
    <source>
        <dbReference type="Proteomes" id="UP000295122"/>
    </source>
</evidence>
<evidence type="ECO:0000256" key="1">
    <source>
        <dbReference type="ARBA" id="ARBA00010894"/>
    </source>
</evidence>
<dbReference type="Pfam" id="PF02325">
    <property type="entry name" value="CCB3_YggT"/>
    <property type="match status" value="1"/>
</dbReference>
<keyword evidence="2" id="KW-1133">Transmembrane helix</keyword>
<dbReference type="Proteomes" id="UP000295122">
    <property type="component" value="Unassembled WGS sequence"/>
</dbReference>
<keyword evidence="2" id="KW-0812">Transmembrane</keyword>
<dbReference type="PANTHER" id="PTHR33219">
    <property type="entry name" value="YLMG HOMOLOG PROTEIN 2, CHLOROPLASTIC"/>
    <property type="match status" value="1"/>
</dbReference>